<name>A0A1M2VDD6_TRAPU</name>
<dbReference type="EMBL" id="MNAD01001432">
    <property type="protein sequence ID" value="OJT05547.1"/>
    <property type="molecule type" value="Genomic_DNA"/>
</dbReference>
<dbReference type="Proteomes" id="UP000184267">
    <property type="component" value="Unassembled WGS sequence"/>
</dbReference>
<keyword evidence="2" id="KW-1185">Reference proteome</keyword>
<gene>
    <name evidence="1" type="ORF">TRAPUB_3634</name>
</gene>
<evidence type="ECO:0000313" key="2">
    <source>
        <dbReference type="Proteomes" id="UP000184267"/>
    </source>
</evidence>
<evidence type="ECO:0000313" key="1">
    <source>
        <dbReference type="EMBL" id="OJT05547.1"/>
    </source>
</evidence>
<sequence>MLRGRRKSYAHIEPFEFLCRTRHKVKVVGDELEVSAEDGQDIGTFKRRRESIGVVVEELRKSQRSPAGGEEEDGEE</sequence>
<reference evidence="1 2" key="1">
    <citation type="submission" date="2016-10" db="EMBL/GenBank/DDBJ databases">
        <title>Genome sequence of the basidiomycete white-rot fungus Trametes pubescens.</title>
        <authorList>
            <person name="Makela M.R."/>
            <person name="Granchi Z."/>
            <person name="Peng M."/>
            <person name="De Vries R.P."/>
            <person name="Grigoriev I."/>
            <person name="Riley R."/>
            <person name="Hilden K."/>
        </authorList>
    </citation>
    <scope>NUCLEOTIDE SEQUENCE [LARGE SCALE GENOMIC DNA]</scope>
    <source>
        <strain evidence="1 2">FBCC735</strain>
    </source>
</reference>
<dbReference type="AlphaFoldDB" id="A0A1M2VDD6"/>
<proteinExistence type="predicted"/>
<accession>A0A1M2VDD6</accession>
<comment type="caution">
    <text evidence="1">The sequence shown here is derived from an EMBL/GenBank/DDBJ whole genome shotgun (WGS) entry which is preliminary data.</text>
</comment>
<organism evidence="1 2">
    <name type="scientific">Trametes pubescens</name>
    <name type="common">White-rot fungus</name>
    <dbReference type="NCBI Taxonomy" id="154538"/>
    <lineage>
        <taxon>Eukaryota</taxon>
        <taxon>Fungi</taxon>
        <taxon>Dikarya</taxon>
        <taxon>Basidiomycota</taxon>
        <taxon>Agaricomycotina</taxon>
        <taxon>Agaricomycetes</taxon>
        <taxon>Polyporales</taxon>
        <taxon>Polyporaceae</taxon>
        <taxon>Trametes</taxon>
    </lineage>
</organism>
<protein>
    <submittedName>
        <fullName evidence="1">Uncharacterized protein</fullName>
    </submittedName>
</protein>